<dbReference type="PANTHER" id="PTHR43003">
    <property type="entry name" value="DNA-3-METHYLADENINE GLYCOSYLASE"/>
    <property type="match status" value="1"/>
</dbReference>
<dbReference type="Pfam" id="PF00730">
    <property type="entry name" value="HhH-GPD"/>
    <property type="match status" value="1"/>
</dbReference>
<comment type="similarity">
    <text evidence="1">Belongs to the alkylbase DNA glycosidase AlkA family.</text>
</comment>
<dbReference type="Gene3D" id="1.10.1670.40">
    <property type="match status" value="1"/>
</dbReference>
<name>B3T536_9ZZZZ</name>
<accession>B3T536</accession>
<evidence type="ECO:0000313" key="5">
    <source>
        <dbReference type="EMBL" id="ABZ07695.1"/>
    </source>
</evidence>
<keyword evidence="2" id="KW-0227">DNA damage</keyword>
<dbReference type="AlphaFoldDB" id="B3T536"/>
<dbReference type="InterPro" id="IPR011257">
    <property type="entry name" value="DNA_glycosylase"/>
</dbReference>
<dbReference type="InterPro" id="IPR051912">
    <property type="entry name" value="Alkylbase_DNA_Glycosylase/TA"/>
</dbReference>
<reference evidence="5" key="1">
    <citation type="journal article" date="2008" name="ISME J.">
        <title>Genomic patterns of recombination, clonal divergence and environment in marine microbial populations.</title>
        <authorList>
            <person name="Konstantinidis K.T."/>
            <person name="Delong E.F."/>
        </authorList>
    </citation>
    <scope>NUCLEOTIDE SEQUENCE</scope>
</reference>
<dbReference type="SUPFAM" id="SSF48150">
    <property type="entry name" value="DNA-glycosylase"/>
    <property type="match status" value="1"/>
</dbReference>
<feature type="domain" description="HhH-GPD" evidence="4">
    <location>
        <begin position="52"/>
        <end position="203"/>
    </location>
</feature>
<evidence type="ECO:0000256" key="3">
    <source>
        <dbReference type="ARBA" id="ARBA00023204"/>
    </source>
</evidence>
<dbReference type="InterPro" id="IPR000035">
    <property type="entry name" value="Alkylbase_DNA_glycsylse_CS"/>
</dbReference>
<dbReference type="GO" id="GO:0043916">
    <property type="term" value="F:DNA-7-methylguanine glycosylase activity"/>
    <property type="evidence" value="ECO:0007669"/>
    <property type="project" value="TreeGrafter"/>
</dbReference>
<organism evidence="5">
    <name type="scientific">uncultured marine microorganism HF4000_ANIW137P11</name>
    <dbReference type="NCBI Taxonomy" id="455534"/>
    <lineage>
        <taxon>unclassified sequences</taxon>
        <taxon>environmental samples</taxon>
    </lineage>
</organism>
<dbReference type="GO" id="GO:0032131">
    <property type="term" value="F:alkylated DNA binding"/>
    <property type="evidence" value="ECO:0007669"/>
    <property type="project" value="TreeGrafter"/>
</dbReference>
<dbReference type="EMBL" id="EU016607">
    <property type="protein sequence ID" value="ABZ07695.1"/>
    <property type="molecule type" value="Genomic_DNA"/>
</dbReference>
<protein>
    <submittedName>
        <fullName evidence="5">Putative HhH-GPD superfamily base excision DNA repair protein</fullName>
    </submittedName>
</protein>
<dbReference type="PROSITE" id="PS00516">
    <property type="entry name" value="ALKYLBASE_DNA_GLYCOS"/>
    <property type="match status" value="1"/>
</dbReference>
<proteinExistence type="inferred from homology"/>
<dbReference type="GO" id="GO:0006307">
    <property type="term" value="P:DNA alkylation repair"/>
    <property type="evidence" value="ECO:0007669"/>
    <property type="project" value="TreeGrafter"/>
</dbReference>
<keyword evidence="3" id="KW-0234">DNA repair</keyword>
<dbReference type="InterPro" id="IPR003265">
    <property type="entry name" value="HhH-GPD_domain"/>
</dbReference>
<gene>
    <name evidence="5" type="ORF">ALOHA_HF4000ANIW137P11ctg1g5</name>
</gene>
<evidence type="ECO:0000259" key="4">
    <source>
        <dbReference type="SMART" id="SM00478"/>
    </source>
</evidence>
<dbReference type="SMART" id="SM00478">
    <property type="entry name" value="ENDO3c"/>
    <property type="match status" value="1"/>
</dbReference>
<dbReference type="PANTHER" id="PTHR43003:SF5">
    <property type="entry name" value="DNA-3-METHYLADENINE GLYCOSYLASE"/>
    <property type="match status" value="1"/>
</dbReference>
<evidence type="ECO:0000256" key="1">
    <source>
        <dbReference type="ARBA" id="ARBA00010817"/>
    </source>
</evidence>
<dbReference type="Gene3D" id="1.10.340.30">
    <property type="entry name" value="Hypothetical protein, domain 2"/>
    <property type="match status" value="1"/>
</dbReference>
<dbReference type="GO" id="GO:0006285">
    <property type="term" value="P:base-excision repair, AP site formation"/>
    <property type="evidence" value="ECO:0007669"/>
    <property type="project" value="TreeGrafter"/>
</dbReference>
<dbReference type="FunFam" id="1.10.340.30:FF:000004">
    <property type="entry name" value="DNA-3-methyladenine glycosylase II"/>
    <property type="match status" value="1"/>
</dbReference>
<evidence type="ECO:0000256" key="2">
    <source>
        <dbReference type="ARBA" id="ARBA00022763"/>
    </source>
</evidence>
<dbReference type="CDD" id="cd00056">
    <property type="entry name" value="ENDO3c"/>
    <property type="match status" value="1"/>
</dbReference>
<sequence>MPRQGETPDYWEDAKRRLCLIDPALAAVINAKGELGLSSRGDLFATLVKAIVGQQISIKAAATVWGRVVDLIGEVKPESVLAHTHEELRSCGLSNRKAEYVAGIAEAWQGGYAEYDWDSMDDERALELLVALRGVGRWTAEMVLIFTLLRPDVFPIDDLGVVRGMEKVYNEGEVLDKAELNDIASNWSPWRTVGSWYMWRAIDPEPIEY</sequence>
<dbReference type="GO" id="GO:0008725">
    <property type="term" value="F:DNA-3-methyladenine glycosylase activity"/>
    <property type="evidence" value="ECO:0007669"/>
    <property type="project" value="TreeGrafter"/>
</dbReference>
<dbReference type="GO" id="GO:0032993">
    <property type="term" value="C:protein-DNA complex"/>
    <property type="evidence" value="ECO:0007669"/>
    <property type="project" value="TreeGrafter"/>
</dbReference>